<name>A0ABR4RFC2_BORBO</name>
<dbReference type="CDD" id="cd06261">
    <property type="entry name" value="TM_PBP2"/>
    <property type="match status" value="1"/>
</dbReference>
<organism evidence="9 10">
    <name type="scientific">Bordetella bronchiseptica 00-P-2796</name>
    <dbReference type="NCBI Taxonomy" id="1331199"/>
    <lineage>
        <taxon>Bacteria</taxon>
        <taxon>Pseudomonadati</taxon>
        <taxon>Pseudomonadota</taxon>
        <taxon>Betaproteobacteria</taxon>
        <taxon>Burkholderiales</taxon>
        <taxon>Alcaligenaceae</taxon>
        <taxon>Bordetella</taxon>
    </lineage>
</organism>
<dbReference type="PANTHER" id="PTHR43163:SF6">
    <property type="entry name" value="DIPEPTIDE TRANSPORT SYSTEM PERMEASE PROTEIN DPPB-RELATED"/>
    <property type="match status" value="1"/>
</dbReference>
<dbReference type="SUPFAM" id="SSF161098">
    <property type="entry name" value="MetI-like"/>
    <property type="match status" value="1"/>
</dbReference>
<dbReference type="PROSITE" id="PS50928">
    <property type="entry name" value="ABC_TM1"/>
    <property type="match status" value="1"/>
</dbReference>
<dbReference type="Pfam" id="PF19300">
    <property type="entry name" value="BPD_transp_1_N"/>
    <property type="match status" value="1"/>
</dbReference>
<comment type="caution">
    <text evidence="9">The sequence shown here is derived from an EMBL/GenBank/DDBJ whole genome shotgun (WGS) entry which is preliminary data.</text>
</comment>
<dbReference type="InterPro" id="IPR035906">
    <property type="entry name" value="MetI-like_sf"/>
</dbReference>
<feature type="transmembrane region" description="Helical" evidence="7">
    <location>
        <begin position="308"/>
        <end position="334"/>
    </location>
</feature>
<evidence type="ECO:0000256" key="7">
    <source>
        <dbReference type="RuleBase" id="RU363032"/>
    </source>
</evidence>
<comment type="similarity">
    <text evidence="7">Belongs to the binding-protein-dependent transport system permease family.</text>
</comment>
<dbReference type="Pfam" id="PF00528">
    <property type="entry name" value="BPD_transp_1"/>
    <property type="match status" value="1"/>
</dbReference>
<evidence type="ECO:0000313" key="10">
    <source>
        <dbReference type="Proteomes" id="UP000025756"/>
    </source>
</evidence>
<accession>A0ABR4RFC2</accession>
<proteinExistence type="inferred from homology"/>
<feature type="transmembrane region" description="Helical" evidence="7">
    <location>
        <begin position="201"/>
        <end position="223"/>
    </location>
</feature>
<dbReference type="Gene3D" id="1.10.3720.10">
    <property type="entry name" value="MetI-like"/>
    <property type="match status" value="1"/>
</dbReference>
<dbReference type="InterPro" id="IPR000515">
    <property type="entry name" value="MetI-like"/>
</dbReference>
<evidence type="ECO:0000259" key="8">
    <source>
        <dbReference type="PROSITE" id="PS50928"/>
    </source>
</evidence>
<feature type="transmembrane region" description="Helical" evidence="7">
    <location>
        <begin position="161"/>
        <end position="181"/>
    </location>
</feature>
<sequence>MGAAGRRPAAAIGAARGRRRARFSVATMFKLILRRVVVAIPTLILVSMIVFMLQKILPGDPVLTLAGEERDPAVLDYLREKYRLNDPLPVQYGAWVAQVLQGDLGKSMRTDVPVLTLIAQKLPVTLQLAVMAMAFALLVGIPLGIVAAVRKGTAVEMGANMAALSGMSIPNFWLGIILIMVVSVQWKLLPASGYVSPAEDFWLSIKTMLMPALVLSTAIAAYLMRHTRSAMLEALSADYVRTARAKGVAPRKVVLRHALRNALMPIVTLVTLLFGELLAGAVLTEQVFTIPGFGKLIVDAVFNRDYAVVQGVVLCVAVGFIVMNLLADILYILVNPRLRHA</sequence>
<evidence type="ECO:0000256" key="3">
    <source>
        <dbReference type="ARBA" id="ARBA00022475"/>
    </source>
</evidence>
<keyword evidence="6 7" id="KW-0472">Membrane</keyword>
<feature type="transmembrane region" description="Helical" evidence="7">
    <location>
        <begin position="126"/>
        <end position="149"/>
    </location>
</feature>
<evidence type="ECO:0000313" key="9">
    <source>
        <dbReference type="EMBL" id="KCV34676.1"/>
    </source>
</evidence>
<gene>
    <name evidence="9" type="ORF">L490_2317</name>
</gene>
<dbReference type="Proteomes" id="UP000025756">
    <property type="component" value="Unassembled WGS sequence"/>
</dbReference>
<feature type="transmembrane region" description="Helical" evidence="7">
    <location>
        <begin position="32"/>
        <end position="53"/>
    </location>
</feature>
<keyword evidence="5 7" id="KW-1133">Transmembrane helix</keyword>
<evidence type="ECO:0000256" key="6">
    <source>
        <dbReference type="ARBA" id="ARBA00023136"/>
    </source>
</evidence>
<keyword evidence="10" id="KW-1185">Reference proteome</keyword>
<evidence type="ECO:0000256" key="2">
    <source>
        <dbReference type="ARBA" id="ARBA00022448"/>
    </source>
</evidence>
<keyword evidence="2 7" id="KW-0813">Transport</keyword>
<dbReference type="EMBL" id="JGWH01000094">
    <property type="protein sequence ID" value="KCV34676.1"/>
    <property type="molecule type" value="Genomic_DNA"/>
</dbReference>
<keyword evidence="3" id="KW-1003">Cell membrane</keyword>
<dbReference type="PANTHER" id="PTHR43163">
    <property type="entry name" value="DIPEPTIDE TRANSPORT SYSTEM PERMEASE PROTEIN DPPB-RELATED"/>
    <property type="match status" value="1"/>
</dbReference>
<dbReference type="InterPro" id="IPR045621">
    <property type="entry name" value="BPD_transp_1_N"/>
</dbReference>
<evidence type="ECO:0000256" key="4">
    <source>
        <dbReference type="ARBA" id="ARBA00022692"/>
    </source>
</evidence>
<evidence type="ECO:0000256" key="5">
    <source>
        <dbReference type="ARBA" id="ARBA00022989"/>
    </source>
</evidence>
<evidence type="ECO:0000256" key="1">
    <source>
        <dbReference type="ARBA" id="ARBA00004651"/>
    </source>
</evidence>
<protein>
    <submittedName>
        <fullName evidence="9">Oligopeptide ABC transporter, permease protein AppB</fullName>
    </submittedName>
</protein>
<feature type="transmembrane region" description="Helical" evidence="7">
    <location>
        <begin position="262"/>
        <end position="288"/>
    </location>
</feature>
<reference evidence="9 10" key="1">
    <citation type="submission" date="2014-03" db="EMBL/GenBank/DDBJ databases">
        <title>Genome sequence of Bordetella bronchiseptica.</title>
        <authorList>
            <person name="Harvill E."/>
            <person name="Goodfield L.L."/>
            <person name="Ivanov Y.V."/>
            <person name="Meyer J.A."/>
            <person name="Muse S.J."/>
            <person name="Jacobs N."/>
            <person name="Bendor L."/>
            <person name="Smallridge W.E."/>
            <person name="Brinkac L.M."/>
            <person name="Sanka R."/>
            <person name="Kim M."/>
            <person name="Losada L."/>
        </authorList>
    </citation>
    <scope>NUCLEOTIDE SEQUENCE [LARGE SCALE GENOMIC DNA]</scope>
    <source>
        <strain evidence="9 10">00-P-2796</strain>
    </source>
</reference>
<keyword evidence="4 7" id="KW-0812">Transmembrane</keyword>
<feature type="domain" description="ABC transmembrane type-1" evidence="8">
    <location>
        <begin position="122"/>
        <end position="331"/>
    </location>
</feature>
<comment type="subcellular location">
    <subcellularLocation>
        <location evidence="1 7">Cell membrane</location>
        <topology evidence="1 7">Multi-pass membrane protein</topology>
    </subcellularLocation>
</comment>